<dbReference type="OrthoDB" id="8193444at2759"/>
<gene>
    <name evidence="2" type="ORF">GWI33_009281</name>
</gene>
<evidence type="ECO:0000313" key="2">
    <source>
        <dbReference type="EMBL" id="KAF7277734.1"/>
    </source>
</evidence>
<sequence length="87" mass="10040">MYGTTLKLPEEMFRATESKIDEAEFIRKLKSTIRQLKPVEATNRAKKKPYVNADPLELLFVFVRGDQAKPPLNPPYEGPFRKDSSQK</sequence>
<evidence type="ECO:0000256" key="1">
    <source>
        <dbReference type="SAM" id="MobiDB-lite"/>
    </source>
</evidence>
<evidence type="ECO:0000313" key="3">
    <source>
        <dbReference type="Proteomes" id="UP000625711"/>
    </source>
</evidence>
<dbReference type="EMBL" id="JAACXV010000414">
    <property type="protein sequence ID" value="KAF7277734.1"/>
    <property type="molecule type" value="Genomic_DNA"/>
</dbReference>
<keyword evidence="3" id="KW-1185">Reference proteome</keyword>
<reference evidence="2" key="1">
    <citation type="submission" date="2020-08" db="EMBL/GenBank/DDBJ databases">
        <title>Genome sequencing and assembly of the red palm weevil Rhynchophorus ferrugineus.</title>
        <authorList>
            <person name="Dias G.B."/>
            <person name="Bergman C.M."/>
            <person name="Manee M."/>
        </authorList>
    </citation>
    <scope>NUCLEOTIDE SEQUENCE</scope>
    <source>
        <strain evidence="2">AA-2017</strain>
        <tissue evidence="2">Whole larva</tissue>
    </source>
</reference>
<feature type="region of interest" description="Disordered" evidence="1">
    <location>
        <begin position="68"/>
        <end position="87"/>
    </location>
</feature>
<comment type="caution">
    <text evidence="2">The sequence shown here is derived from an EMBL/GenBank/DDBJ whole genome shotgun (WGS) entry which is preliminary data.</text>
</comment>
<name>A0A834IBR7_RHYFE</name>
<proteinExistence type="predicted"/>
<organism evidence="2 3">
    <name type="scientific">Rhynchophorus ferrugineus</name>
    <name type="common">Red palm weevil</name>
    <name type="synonym">Curculio ferrugineus</name>
    <dbReference type="NCBI Taxonomy" id="354439"/>
    <lineage>
        <taxon>Eukaryota</taxon>
        <taxon>Metazoa</taxon>
        <taxon>Ecdysozoa</taxon>
        <taxon>Arthropoda</taxon>
        <taxon>Hexapoda</taxon>
        <taxon>Insecta</taxon>
        <taxon>Pterygota</taxon>
        <taxon>Neoptera</taxon>
        <taxon>Endopterygota</taxon>
        <taxon>Coleoptera</taxon>
        <taxon>Polyphaga</taxon>
        <taxon>Cucujiformia</taxon>
        <taxon>Curculionidae</taxon>
        <taxon>Dryophthorinae</taxon>
        <taxon>Rhynchophorus</taxon>
    </lineage>
</organism>
<accession>A0A834IBR7</accession>
<dbReference type="Proteomes" id="UP000625711">
    <property type="component" value="Unassembled WGS sequence"/>
</dbReference>
<protein>
    <submittedName>
        <fullName evidence="2">Uncharacterized protein</fullName>
    </submittedName>
</protein>
<dbReference type="AlphaFoldDB" id="A0A834IBR7"/>